<evidence type="ECO:0000313" key="1">
    <source>
        <dbReference type="EMBL" id="AXF78665.1"/>
    </source>
</evidence>
<organism evidence="1 2">
    <name type="scientific">Erwinia tracheiphila</name>
    <dbReference type="NCBI Taxonomy" id="65700"/>
    <lineage>
        <taxon>Bacteria</taxon>
        <taxon>Pseudomonadati</taxon>
        <taxon>Pseudomonadota</taxon>
        <taxon>Gammaproteobacteria</taxon>
        <taxon>Enterobacterales</taxon>
        <taxon>Erwiniaceae</taxon>
        <taxon>Erwinia</taxon>
    </lineage>
</organism>
<proteinExistence type="predicted"/>
<dbReference type="RefSeq" id="WP_245181473.1">
    <property type="nucleotide sequence ID" value="NZ_CP013970.1"/>
</dbReference>
<sequence>MATENRAKFIIDLVGNVSQRARNFGSSIRQLGRDGSLSMRLLSRSVSGANGILDKFDNRLVGFATGGGLVMAGKRVGEQSQLLTELGTRYNLTADQVNAFNQAVWQNAGNRKTNYTDLINATGEISGAERTILMALSRRWITSLWP</sequence>
<name>A0A345CYZ8_9GAMM</name>
<evidence type="ECO:0000313" key="2">
    <source>
        <dbReference type="Proteomes" id="UP000264980"/>
    </source>
</evidence>
<protein>
    <submittedName>
        <fullName evidence="1">Uncharacterized protein</fullName>
    </submittedName>
</protein>
<accession>A0A345CYZ8</accession>
<gene>
    <name evidence="1" type="ORF">AV903_25990</name>
</gene>
<dbReference type="Proteomes" id="UP000264980">
    <property type="component" value="Chromosome"/>
</dbReference>
<dbReference type="EMBL" id="CP013970">
    <property type="protein sequence ID" value="AXF78665.1"/>
    <property type="molecule type" value="Genomic_DNA"/>
</dbReference>
<dbReference type="AlphaFoldDB" id="A0A345CYZ8"/>
<reference evidence="1 2" key="1">
    <citation type="submission" date="2016-01" db="EMBL/GenBank/DDBJ databases">
        <authorList>
            <person name="Oliw E.H."/>
        </authorList>
    </citation>
    <scope>NUCLEOTIDE SEQUENCE [LARGE SCALE GENOMIC DNA]</scope>
    <source>
        <strain evidence="1 2">MDcuke</strain>
    </source>
</reference>